<organism evidence="2">
    <name type="scientific">White spot syndrome virus</name>
    <dbReference type="NCBI Taxonomy" id="342409"/>
    <lineage>
        <taxon>Viruses</taxon>
        <taxon>Viruses incertae sedis</taxon>
        <taxon>Naldaviricetes</taxon>
        <taxon>Nimaviridae</taxon>
        <taxon>Whispovirus</taxon>
    </lineage>
</organism>
<dbReference type="Proteomes" id="UP000267352">
    <property type="component" value="Segment"/>
</dbReference>
<evidence type="ECO:0000256" key="1">
    <source>
        <dbReference type="SAM" id="MobiDB-lite"/>
    </source>
</evidence>
<reference evidence="2" key="2">
    <citation type="journal article" date="2018" name="Genome Announc.">
        <title>First Report of a Complete Genome Sequence of White spot syndrome virus from India.</title>
        <authorList>
            <person name="Vinaya Kumar K."/>
            <person name="Shekhar M.S."/>
            <person name="Otta S.K."/>
            <person name="Karthic K."/>
            <person name="Ashok Kumar J."/>
            <person name="Gopikrishna G."/>
            <person name="Vijayan K.K."/>
        </authorList>
    </citation>
    <scope>NUCLEOTIDE SEQUENCE</scope>
    <source>
        <strain evidence="2">IN_AP4RU</strain>
    </source>
</reference>
<accession>A0A2I6SC34</accession>
<reference evidence="2" key="1">
    <citation type="submission" date="2017-12" db="EMBL/GenBank/DDBJ databases">
        <authorList>
            <person name="Katneni V.K."/>
            <person name="Shekhar M.S."/>
            <person name="Otta S.K."/>
            <person name="Karthic K."/>
            <person name="Jangam A.K."/>
            <person name="Gopikrishna G."/>
            <person name="Vijayan K.K."/>
        </authorList>
    </citation>
    <scope>NUCLEOTIDE SEQUENCE [LARGE SCALE GENOMIC DNA]</scope>
    <source>
        <strain evidence="2">IN_AP4RU</strain>
    </source>
</reference>
<protein>
    <submittedName>
        <fullName evidence="2">WSSV338</fullName>
    </submittedName>
</protein>
<evidence type="ECO:0000313" key="2">
    <source>
        <dbReference type="EMBL" id="AUO15128.1"/>
    </source>
</evidence>
<feature type="region of interest" description="Disordered" evidence="1">
    <location>
        <begin position="1"/>
        <end position="38"/>
    </location>
</feature>
<proteinExistence type="predicted"/>
<name>A0A2I6SC34_9VIRU</name>
<sequence length="38" mass="4117">MWLYSPSRGGGNSRMSANTGTSPCLTPQFLPASQEVRM</sequence>
<dbReference type="EMBL" id="MG702567">
    <property type="protein sequence ID" value="AUO15128.1"/>
    <property type="molecule type" value="Genomic_DNA"/>
</dbReference>
<feature type="compositionally biased region" description="Polar residues" evidence="1">
    <location>
        <begin position="13"/>
        <end position="25"/>
    </location>
</feature>